<evidence type="ECO:0000313" key="1">
    <source>
        <dbReference type="EMBL" id="ACR14796.1"/>
    </source>
</evidence>
<keyword evidence="2" id="KW-1185">Reference proteome</keyword>
<evidence type="ECO:0000313" key="2">
    <source>
        <dbReference type="Proteomes" id="UP000009080"/>
    </source>
</evidence>
<proteinExistence type="predicted"/>
<dbReference type="eggNOG" id="COG3119">
    <property type="taxonomic scope" value="Bacteria"/>
</dbReference>
<dbReference type="InterPro" id="IPR011447">
    <property type="entry name" value="DUF1552"/>
</dbReference>
<dbReference type="GO" id="GO:0004812">
    <property type="term" value="F:aminoacyl-tRNA ligase activity"/>
    <property type="evidence" value="ECO:0007669"/>
    <property type="project" value="UniProtKB-KW"/>
</dbReference>
<organism evidence="1 2">
    <name type="scientific">Teredinibacter turnerae (strain ATCC 39867 / T7901)</name>
    <dbReference type="NCBI Taxonomy" id="377629"/>
    <lineage>
        <taxon>Bacteria</taxon>
        <taxon>Pseudomonadati</taxon>
        <taxon>Pseudomonadota</taxon>
        <taxon>Gammaproteobacteria</taxon>
        <taxon>Cellvibrionales</taxon>
        <taxon>Cellvibrionaceae</taxon>
        <taxon>Teredinibacter</taxon>
    </lineage>
</organism>
<dbReference type="OrthoDB" id="5695065at2"/>
<sequence length="422" mass="44832">MSHTKETALLKRREFLKFIGKAGLSLPVLQASGLGAGLLLGRQAMAAAVDMRRVIFLYVPDGTPLAASYSYTPSDDLTLKTCSAPLEDVKNHCVFLRDVEIVGGGGHGLTQRVLGAFADGVTGTIDLALGETVGSTSPVASLRLGIRTRGLDPISARGFAAVTDYQDNPQTAFEKLFGGAIDASPIGAKRDKKMLEINRAALEKIKTRLGNYELHRLEEHQDAIAKLQSDIDAASQGSAPAGCSDPLFNPQGLSAQQVDTEFTNLFALQSENAILALKCNLTRVVTMQLGTHQSDFAVTGLSGDYHTSIHSGNLDYYASYRTYFSERVAHLIRRLAEEDDPAGGKMIDSTLVVQVTDMADGNAHTGSDAPYMLAGGGSAVNRGRVISVGNHHQLLDTAAEYMGVYGNIGGYAPAGPASNILF</sequence>
<dbReference type="PROSITE" id="PS51318">
    <property type="entry name" value="TAT"/>
    <property type="match status" value="1"/>
</dbReference>
<dbReference type="EMBL" id="CP001614">
    <property type="protein sequence ID" value="ACR14796.1"/>
    <property type="molecule type" value="Genomic_DNA"/>
</dbReference>
<dbReference type="InterPro" id="IPR006311">
    <property type="entry name" value="TAT_signal"/>
</dbReference>
<dbReference type="HOGENOM" id="CLU_054753_0_0_6"/>
<dbReference type="AlphaFoldDB" id="C5BNC5"/>
<gene>
    <name evidence="1" type="ordered locus">TERTU_2912</name>
</gene>
<dbReference type="KEGG" id="ttu:TERTU_2912"/>
<dbReference type="Pfam" id="PF07586">
    <property type="entry name" value="HXXSHH"/>
    <property type="match status" value="1"/>
</dbReference>
<accession>C5BNC5</accession>
<dbReference type="Proteomes" id="UP000009080">
    <property type="component" value="Chromosome"/>
</dbReference>
<name>C5BNC5_TERTT</name>
<dbReference type="STRING" id="377629.TERTU_2912"/>
<dbReference type="RefSeq" id="WP_015820910.1">
    <property type="nucleotide sequence ID" value="NC_012997.1"/>
</dbReference>
<reference evidence="1 2" key="1">
    <citation type="journal article" date="2009" name="PLoS ONE">
        <title>The complete genome of Teredinibacter turnerae T7901: an intracellular endosymbiont of marine wood-boring bivalves (shipworms).</title>
        <authorList>
            <person name="Yang J.C."/>
            <person name="Madupu R."/>
            <person name="Durkin A.S."/>
            <person name="Ekborg N.A."/>
            <person name="Pedamallu C.S."/>
            <person name="Hostetler J.B."/>
            <person name="Radune D."/>
            <person name="Toms B.S."/>
            <person name="Henrissat B."/>
            <person name="Coutinho P.M."/>
            <person name="Schwarz S."/>
            <person name="Field L."/>
            <person name="Trindade-Silva A.E."/>
            <person name="Soares C.A.G."/>
            <person name="Elshahawi S."/>
            <person name="Hanora A."/>
            <person name="Schmidt E.W."/>
            <person name="Haygood M.G."/>
            <person name="Posfai J."/>
            <person name="Benner J."/>
            <person name="Madinger C."/>
            <person name="Nove J."/>
            <person name="Anton B."/>
            <person name="Chaudhary K."/>
            <person name="Foster J."/>
            <person name="Holman A."/>
            <person name="Kumar S."/>
            <person name="Lessard P.A."/>
            <person name="Luyten Y.A."/>
            <person name="Slatko B."/>
            <person name="Wood N."/>
            <person name="Wu B."/>
            <person name="Teplitski M."/>
            <person name="Mougous J.D."/>
            <person name="Ward N."/>
            <person name="Eisen J.A."/>
            <person name="Badger J.H."/>
            <person name="Distel D.L."/>
        </authorList>
    </citation>
    <scope>NUCLEOTIDE SEQUENCE [LARGE SCALE GENOMIC DNA]</scope>
    <source>
        <strain evidence="2">ATCC 39867 / T7901</strain>
    </source>
</reference>
<protein>
    <submittedName>
        <fullName evidence="1">Lysyl-tRNA synthetase, class-2</fullName>
    </submittedName>
</protein>